<feature type="region of interest" description="Disordered" evidence="1">
    <location>
        <begin position="82"/>
        <end position="127"/>
    </location>
</feature>
<evidence type="ECO:0000259" key="3">
    <source>
        <dbReference type="Pfam" id="PF25871"/>
    </source>
</evidence>
<dbReference type="Pfam" id="PF17733">
    <property type="entry name" value="KPWE_dom"/>
    <property type="match status" value="1"/>
</dbReference>
<organism evidence="4 5">
    <name type="scientific">Linnemannia exigua</name>
    <dbReference type="NCBI Taxonomy" id="604196"/>
    <lineage>
        <taxon>Eukaryota</taxon>
        <taxon>Fungi</taxon>
        <taxon>Fungi incertae sedis</taxon>
        <taxon>Mucoromycota</taxon>
        <taxon>Mortierellomycotina</taxon>
        <taxon>Mortierellomycetes</taxon>
        <taxon>Mortierellales</taxon>
        <taxon>Mortierellaceae</taxon>
        <taxon>Linnemannia</taxon>
    </lineage>
</organism>
<dbReference type="EMBL" id="JAAAIL010000006">
    <property type="protein sequence ID" value="KAG0281822.1"/>
    <property type="molecule type" value="Genomic_DNA"/>
</dbReference>
<accession>A0AAD4DM84</accession>
<comment type="caution">
    <text evidence="4">The sequence shown here is derived from an EMBL/GenBank/DDBJ whole genome shotgun (WGS) entry which is preliminary data.</text>
</comment>
<proteinExistence type="predicted"/>
<dbReference type="InterPro" id="IPR058841">
    <property type="entry name" value="HTH_76"/>
</dbReference>
<dbReference type="AlphaFoldDB" id="A0AAD4DM84"/>
<evidence type="ECO:0000313" key="5">
    <source>
        <dbReference type="Proteomes" id="UP001194580"/>
    </source>
</evidence>
<dbReference type="Pfam" id="PF25871">
    <property type="entry name" value="HTH_76"/>
    <property type="match status" value="1"/>
</dbReference>
<evidence type="ECO:0000313" key="4">
    <source>
        <dbReference type="EMBL" id="KAG0281822.1"/>
    </source>
</evidence>
<gene>
    <name evidence="4" type="ORF">BGZ95_009759</name>
</gene>
<feature type="compositionally biased region" description="Polar residues" evidence="1">
    <location>
        <begin position="93"/>
        <end position="102"/>
    </location>
</feature>
<protein>
    <submittedName>
        <fullName evidence="4">Uncharacterized protein</fullName>
    </submittedName>
</protein>
<evidence type="ECO:0000259" key="2">
    <source>
        <dbReference type="Pfam" id="PF17733"/>
    </source>
</evidence>
<dbReference type="PANTHER" id="PTHR36855:SF1">
    <property type="entry name" value="PEROXISOME MEMBRANE ANCHOR PROTEIN PEX14P N-TERMINAL DOMAIN-CONTAINING PROTEIN"/>
    <property type="match status" value="1"/>
</dbReference>
<dbReference type="PANTHER" id="PTHR36855">
    <property type="entry name" value="CHROMOSOME 10, WHOLE GENOME SHOTGUN SEQUENCE"/>
    <property type="match status" value="1"/>
</dbReference>
<sequence>MEASSVQQQEQLFQKFESYDFGADTNFQAGLKSIIGNNQNRSSQEQQDAVEKAKYFYYSRFVQDFDYNQYQAWRKLKSFTTTTTTTEQDRQETSQAIGSSGPTTTASETVEQESQSSSIDAAPAADPSYPKSFQEICELIASGKPIPGIRQIPNNLAEGTPSEAKLAPKLKPWEKKKAIDATATAIAAAQDETVESTPAPAEA</sequence>
<reference evidence="4" key="1">
    <citation type="journal article" date="2020" name="Fungal Divers.">
        <title>Resolving the Mortierellaceae phylogeny through synthesis of multi-gene phylogenetics and phylogenomics.</title>
        <authorList>
            <person name="Vandepol N."/>
            <person name="Liber J."/>
            <person name="Desiro A."/>
            <person name="Na H."/>
            <person name="Kennedy M."/>
            <person name="Barry K."/>
            <person name="Grigoriev I.V."/>
            <person name="Miller A.N."/>
            <person name="O'Donnell K."/>
            <person name="Stajich J.E."/>
            <person name="Bonito G."/>
        </authorList>
    </citation>
    <scope>NUCLEOTIDE SEQUENCE</scope>
    <source>
        <strain evidence="4">NRRL 28262</strain>
    </source>
</reference>
<dbReference type="InterPro" id="IPR040554">
    <property type="entry name" value="KPWE_PEX14_dom"/>
</dbReference>
<feature type="domain" description="PEX14-like helix-turn-helix" evidence="3">
    <location>
        <begin position="10"/>
        <end position="76"/>
    </location>
</feature>
<name>A0AAD4DM84_9FUNG</name>
<keyword evidence="5" id="KW-1185">Reference proteome</keyword>
<evidence type="ECO:0000256" key="1">
    <source>
        <dbReference type="SAM" id="MobiDB-lite"/>
    </source>
</evidence>
<feature type="domain" description="Peroxisomal membrane protein PEX14-like KPWE" evidence="2">
    <location>
        <begin position="128"/>
        <end position="175"/>
    </location>
</feature>
<dbReference type="Proteomes" id="UP001194580">
    <property type="component" value="Unassembled WGS sequence"/>
</dbReference>
<feature type="compositionally biased region" description="Low complexity" evidence="1">
    <location>
        <begin position="103"/>
        <end position="127"/>
    </location>
</feature>